<gene>
    <name evidence="1" type="ORF">OH76DRAFT_544048</name>
</gene>
<organism evidence="1 2">
    <name type="scientific">Lentinus brumalis</name>
    <dbReference type="NCBI Taxonomy" id="2498619"/>
    <lineage>
        <taxon>Eukaryota</taxon>
        <taxon>Fungi</taxon>
        <taxon>Dikarya</taxon>
        <taxon>Basidiomycota</taxon>
        <taxon>Agaricomycotina</taxon>
        <taxon>Agaricomycetes</taxon>
        <taxon>Polyporales</taxon>
        <taxon>Polyporaceae</taxon>
        <taxon>Lentinus</taxon>
    </lineage>
</organism>
<dbReference type="Proteomes" id="UP000256964">
    <property type="component" value="Unassembled WGS sequence"/>
</dbReference>
<evidence type="ECO:0000313" key="1">
    <source>
        <dbReference type="EMBL" id="RDX49276.1"/>
    </source>
</evidence>
<reference evidence="1 2" key="1">
    <citation type="journal article" date="2018" name="Biotechnol. Biofuels">
        <title>Integrative visual omics of the white-rot fungus Polyporus brumalis exposes the biotechnological potential of its oxidative enzymes for delignifying raw plant biomass.</title>
        <authorList>
            <person name="Miyauchi S."/>
            <person name="Rancon A."/>
            <person name="Drula E."/>
            <person name="Hage H."/>
            <person name="Chaduli D."/>
            <person name="Favel A."/>
            <person name="Grisel S."/>
            <person name="Henrissat B."/>
            <person name="Herpoel-Gimbert I."/>
            <person name="Ruiz-Duenas F.J."/>
            <person name="Chevret D."/>
            <person name="Hainaut M."/>
            <person name="Lin J."/>
            <person name="Wang M."/>
            <person name="Pangilinan J."/>
            <person name="Lipzen A."/>
            <person name="Lesage-Meessen L."/>
            <person name="Navarro D."/>
            <person name="Riley R."/>
            <person name="Grigoriev I.V."/>
            <person name="Zhou S."/>
            <person name="Raouche S."/>
            <person name="Rosso M.N."/>
        </authorList>
    </citation>
    <scope>NUCLEOTIDE SEQUENCE [LARGE SCALE GENOMIC DNA]</scope>
    <source>
        <strain evidence="1 2">BRFM 1820</strain>
    </source>
</reference>
<protein>
    <submittedName>
        <fullName evidence="1">Uncharacterized protein</fullName>
    </submittedName>
</protein>
<accession>A0A371D9S6</accession>
<evidence type="ECO:0000313" key="2">
    <source>
        <dbReference type="Proteomes" id="UP000256964"/>
    </source>
</evidence>
<proteinExistence type="predicted"/>
<dbReference type="EMBL" id="KZ857406">
    <property type="protein sequence ID" value="RDX49276.1"/>
    <property type="molecule type" value="Genomic_DNA"/>
</dbReference>
<sequence>MLPLRDMMSSRVYSTRLYPPALLASSYDACGSKEVNTVTICSLLLTIYVLRARTADQATLQARALSNLVLEPKCLSDIHKPSCTRSTRLPPLPGSQASKTCKYGVAGCRRVSDGAGAPEAARRSPSVEYSPVPIWLPPAPAPLQLPSRPPHQCRNNTDTGALVFAAFAVCR</sequence>
<dbReference type="AlphaFoldDB" id="A0A371D9S6"/>
<keyword evidence="2" id="KW-1185">Reference proteome</keyword>
<name>A0A371D9S6_9APHY</name>